<protein>
    <submittedName>
        <fullName evidence="1">Uncharacterized protein</fullName>
    </submittedName>
</protein>
<organism evidence="1">
    <name type="scientific">Arundo donax</name>
    <name type="common">Giant reed</name>
    <name type="synonym">Donax arundinaceus</name>
    <dbReference type="NCBI Taxonomy" id="35708"/>
    <lineage>
        <taxon>Eukaryota</taxon>
        <taxon>Viridiplantae</taxon>
        <taxon>Streptophyta</taxon>
        <taxon>Embryophyta</taxon>
        <taxon>Tracheophyta</taxon>
        <taxon>Spermatophyta</taxon>
        <taxon>Magnoliopsida</taxon>
        <taxon>Liliopsida</taxon>
        <taxon>Poales</taxon>
        <taxon>Poaceae</taxon>
        <taxon>PACMAD clade</taxon>
        <taxon>Arundinoideae</taxon>
        <taxon>Arundineae</taxon>
        <taxon>Arundo</taxon>
    </lineage>
</organism>
<reference evidence="1" key="2">
    <citation type="journal article" date="2015" name="Data Brief">
        <title>Shoot transcriptome of the giant reed, Arundo donax.</title>
        <authorList>
            <person name="Barrero R.A."/>
            <person name="Guerrero F.D."/>
            <person name="Moolhuijzen P."/>
            <person name="Goolsby J.A."/>
            <person name="Tidwell J."/>
            <person name="Bellgard S.E."/>
            <person name="Bellgard M.I."/>
        </authorList>
    </citation>
    <scope>NUCLEOTIDE SEQUENCE</scope>
    <source>
        <tissue evidence="1">Shoot tissue taken approximately 20 cm above the soil surface</tissue>
    </source>
</reference>
<reference evidence="1" key="1">
    <citation type="submission" date="2014-09" db="EMBL/GenBank/DDBJ databases">
        <authorList>
            <person name="Magalhaes I.L.F."/>
            <person name="Oliveira U."/>
            <person name="Santos F.R."/>
            <person name="Vidigal T.H.D.A."/>
            <person name="Brescovit A.D."/>
            <person name="Santos A.J."/>
        </authorList>
    </citation>
    <scope>NUCLEOTIDE SEQUENCE</scope>
    <source>
        <tissue evidence="1">Shoot tissue taken approximately 20 cm above the soil surface</tissue>
    </source>
</reference>
<proteinExistence type="predicted"/>
<evidence type="ECO:0000313" key="1">
    <source>
        <dbReference type="EMBL" id="JAD37856.1"/>
    </source>
</evidence>
<accession>A0A0A8ZGB7</accession>
<name>A0A0A8ZGB7_ARUDO</name>
<dbReference type="AlphaFoldDB" id="A0A0A8ZGB7"/>
<sequence length="26" mass="2919">MPANLIVAEKKKTCNQLQLSLLNADY</sequence>
<dbReference type="EMBL" id="GBRH01260039">
    <property type="protein sequence ID" value="JAD37856.1"/>
    <property type="molecule type" value="Transcribed_RNA"/>
</dbReference>